<feature type="region of interest" description="Disordered" evidence="1">
    <location>
        <begin position="1"/>
        <end position="69"/>
    </location>
</feature>
<sequence>MVRGQGNLVQQRRTAEVPPKDGSRTTARAIHLTRMIDPEQSRYSIKPSPRTPCPSRGMSTPSSFQPGFYGSYGPYSTLPTIAVQSPQTSAANDLQDRDRRHSFNPRDDQEEEVQSNPDDDEWQISDDEEVEEPEPHAGHMMNNVYIPRLLEWMATQHPSYSPSRTELLNLWEEYVPETPLHGGLQMHIITSAGDRIRAWRDGFLAQALEYLERHVRPRLGNDDPEVRRRWAQSMKPSGRKRPPYSFYFKDPEKRTGSFLSDFIAFTMSSHLRATSAIPPAGRSPAFPVGALALALQAVSFEIPLKIE</sequence>
<dbReference type="EMBL" id="QPFP01000034">
    <property type="protein sequence ID" value="TEB28234.1"/>
    <property type="molecule type" value="Genomic_DNA"/>
</dbReference>
<gene>
    <name evidence="2" type="ORF">FA13DRAFT_817075</name>
</gene>
<feature type="compositionally biased region" description="Acidic residues" evidence="1">
    <location>
        <begin position="108"/>
        <end position="132"/>
    </location>
</feature>
<name>A0A4Y7T2M4_COPMI</name>
<dbReference type="AlphaFoldDB" id="A0A4Y7T2M4"/>
<feature type="compositionally biased region" description="Basic and acidic residues" evidence="1">
    <location>
        <begin position="94"/>
        <end position="107"/>
    </location>
</feature>
<dbReference type="Proteomes" id="UP000298030">
    <property type="component" value="Unassembled WGS sequence"/>
</dbReference>
<feature type="region of interest" description="Disordered" evidence="1">
    <location>
        <begin position="85"/>
        <end position="139"/>
    </location>
</feature>
<accession>A0A4Y7T2M4</accession>
<proteinExistence type="predicted"/>
<keyword evidence="3" id="KW-1185">Reference proteome</keyword>
<dbReference type="OrthoDB" id="3014170at2759"/>
<reference evidence="2 3" key="1">
    <citation type="journal article" date="2019" name="Nat. Ecol. Evol.">
        <title>Megaphylogeny resolves global patterns of mushroom evolution.</title>
        <authorList>
            <person name="Varga T."/>
            <person name="Krizsan K."/>
            <person name="Foldi C."/>
            <person name="Dima B."/>
            <person name="Sanchez-Garcia M."/>
            <person name="Sanchez-Ramirez S."/>
            <person name="Szollosi G.J."/>
            <person name="Szarkandi J.G."/>
            <person name="Papp V."/>
            <person name="Albert L."/>
            <person name="Andreopoulos W."/>
            <person name="Angelini C."/>
            <person name="Antonin V."/>
            <person name="Barry K.W."/>
            <person name="Bougher N.L."/>
            <person name="Buchanan P."/>
            <person name="Buyck B."/>
            <person name="Bense V."/>
            <person name="Catcheside P."/>
            <person name="Chovatia M."/>
            <person name="Cooper J."/>
            <person name="Damon W."/>
            <person name="Desjardin D."/>
            <person name="Finy P."/>
            <person name="Geml J."/>
            <person name="Haridas S."/>
            <person name="Hughes K."/>
            <person name="Justo A."/>
            <person name="Karasinski D."/>
            <person name="Kautmanova I."/>
            <person name="Kiss B."/>
            <person name="Kocsube S."/>
            <person name="Kotiranta H."/>
            <person name="LaButti K.M."/>
            <person name="Lechner B.E."/>
            <person name="Liimatainen K."/>
            <person name="Lipzen A."/>
            <person name="Lukacs Z."/>
            <person name="Mihaltcheva S."/>
            <person name="Morgado L.N."/>
            <person name="Niskanen T."/>
            <person name="Noordeloos M.E."/>
            <person name="Ohm R.A."/>
            <person name="Ortiz-Santana B."/>
            <person name="Ovrebo C."/>
            <person name="Racz N."/>
            <person name="Riley R."/>
            <person name="Savchenko A."/>
            <person name="Shiryaev A."/>
            <person name="Soop K."/>
            <person name="Spirin V."/>
            <person name="Szebenyi C."/>
            <person name="Tomsovsky M."/>
            <person name="Tulloss R.E."/>
            <person name="Uehling J."/>
            <person name="Grigoriev I.V."/>
            <person name="Vagvolgyi C."/>
            <person name="Papp T."/>
            <person name="Martin F.M."/>
            <person name="Miettinen O."/>
            <person name="Hibbett D.S."/>
            <person name="Nagy L.G."/>
        </authorList>
    </citation>
    <scope>NUCLEOTIDE SEQUENCE [LARGE SCALE GENOMIC DNA]</scope>
    <source>
        <strain evidence="2 3">FP101781</strain>
    </source>
</reference>
<evidence type="ECO:0000313" key="2">
    <source>
        <dbReference type="EMBL" id="TEB28234.1"/>
    </source>
</evidence>
<protein>
    <submittedName>
        <fullName evidence="2">Uncharacterized protein</fullName>
    </submittedName>
</protein>
<evidence type="ECO:0000256" key="1">
    <source>
        <dbReference type="SAM" id="MobiDB-lite"/>
    </source>
</evidence>
<evidence type="ECO:0000313" key="3">
    <source>
        <dbReference type="Proteomes" id="UP000298030"/>
    </source>
</evidence>
<organism evidence="2 3">
    <name type="scientific">Coprinellus micaceus</name>
    <name type="common">Glistening ink-cap mushroom</name>
    <name type="synonym">Coprinus micaceus</name>
    <dbReference type="NCBI Taxonomy" id="71717"/>
    <lineage>
        <taxon>Eukaryota</taxon>
        <taxon>Fungi</taxon>
        <taxon>Dikarya</taxon>
        <taxon>Basidiomycota</taxon>
        <taxon>Agaricomycotina</taxon>
        <taxon>Agaricomycetes</taxon>
        <taxon>Agaricomycetidae</taxon>
        <taxon>Agaricales</taxon>
        <taxon>Agaricineae</taxon>
        <taxon>Psathyrellaceae</taxon>
        <taxon>Coprinellus</taxon>
    </lineage>
</organism>
<comment type="caution">
    <text evidence="2">The sequence shown here is derived from an EMBL/GenBank/DDBJ whole genome shotgun (WGS) entry which is preliminary data.</text>
</comment>
<feature type="compositionally biased region" description="Basic and acidic residues" evidence="1">
    <location>
        <begin position="13"/>
        <end position="23"/>
    </location>
</feature>